<evidence type="ECO:0000313" key="1">
    <source>
        <dbReference type="EMBL" id="RBP27021.1"/>
    </source>
</evidence>
<organism evidence="1 2">
    <name type="scientific">Marinobacter pelagius</name>
    <dbReference type="NCBI Taxonomy" id="379482"/>
    <lineage>
        <taxon>Bacteria</taxon>
        <taxon>Pseudomonadati</taxon>
        <taxon>Pseudomonadota</taxon>
        <taxon>Gammaproteobacteria</taxon>
        <taxon>Pseudomonadales</taxon>
        <taxon>Marinobacteraceae</taxon>
        <taxon>Marinobacter</taxon>
    </lineage>
</organism>
<reference evidence="1 2" key="1">
    <citation type="submission" date="2018-06" db="EMBL/GenBank/DDBJ databases">
        <title>Freshwater and sediment microbial communities from various areas in North America, analyzing microbe dynamics in response to fracking.</title>
        <authorList>
            <person name="Lamendella R."/>
        </authorList>
    </citation>
    <scope>NUCLEOTIDE SEQUENCE [LARGE SCALE GENOMIC DNA]</scope>
    <source>
        <strain evidence="1 2">114J</strain>
    </source>
</reference>
<proteinExistence type="predicted"/>
<accession>A0A366GKX6</accession>
<dbReference type="EMBL" id="QNRO01000016">
    <property type="protein sequence ID" value="RBP27021.1"/>
    <property type="molecule type" value="Genomic_DNA"/>
</dbReference>
<protein>
    <submittedName>
        <fullName evidence="1">Uncharacterized protein</fullName>
    </submittedName>
</protein>
<dbReference type="AlphaFoldDB" id="A0A366GKX6"/>
<dbReference type="Proteomes" id="UP000252995">
    <property type="component" value="Unassembled WGS sequence"/>
</dbReference>
<gene>
    <name evidence="1" type="ORF">DET50_11679</name>
</gene>
<name>A0A366GKX6_9GAMM</name>
<comment type="caution">
    <text evidence="1">The sequence shown here is derived from an EMBL/GenBank/DDBJ whole genome shotgun (WGS) entry which is preliminary data.</text>
</comment>
<sequence>MPLRAKREVLDDINHHWNRWLAQEGLPEEDFPRKPSLRMDLLDRLVELEPYRYLNAIAYDATTTFGTAKFITVFRLESILEEEVNVIPPHTNIRFQPPETLEGSKD</sequence>
<evidence type="ECO:0000313" key="2">
    <source>
        <dbReference type="Proteomes" id="UP000252995"/>
    </source>
</evidence>